<proteinExistence type="predicted"/>
<dbReference type="InterPro" id="IPR014729">
    <property type="entry name" value="Rossmann-like_a/b/a_fold"/>
</dbReference>
<name>A0ABQ6JEX0_9ACTN</name>
<dbReference type="EMBL" id="BSUZ01000001">
    <property type="protein sequence ID" value="GMA86354.1"/>
    <property type="molecule type" value="Genomic_DNA"/>
</dbReference>
<organism evidence="3 4">
    <name type="scientific">Angustibacter aerolatus</name>
    <dbReference type="NCBI Taxonomy" id="1162965"/>
    <lineage>
        <taxon>Bacteria</taxon>
        <taxon>Bacillati</taxon>
        <taxon>Actinomycetota</taxon>
        <taxon>Actinomycetes</taxon>
        <taxon>Kineosporiales</taxon>
        <taxon>Kineosporiaceae</taxon>
    </lineage>
</organism>
<dbReference type="InterPro" id="IPR002081">
    <property type="entry name" value="Cryptochrome/DNA_photolyase_1"/>
</dbReference>
<evidence type="ECO:0000313" key="4">
    <source>
        <dbReference type="Proteomes" id="UP001157017"/>
    </source>
</evidence>
<reference evidence="4" key="1">
    <citation type="journal article" date="2019" name="Int. J. Syst. Evol. Microbiol.">
        <title>The Global Catalogue of Microorganisms (GCM) 10K type strain sequencing project: providing services to taxonomists for standard genome sequencing and annotation.</title>
        <authorList>
            <consortium name="The Broad Institute Genomics Platform"/>
            <consortium name="The Broad Institute Genome Sequencing Center for Infectious Disease"/>
            <person name="Wu L."/>
            <person name="Ma J."/>
        </authorList>
    </citation>
    <scope>NUCLEOTIDE SEQUENCE [LARGE SCALE GENOMIC DNA]</scope>
    <source>
        <strain evidence="4">NBRC 108730</strain>
    </source>
</reference>
<dbReference type="PROSITE" id="PS51645">
    <property type="entry name" value="PHR_CRY_ALPHA_BETA"/>
    <property type="match status" value="1"/>
</dbReference>
<comment type="caution">
    <text evidence="3">The sequence shown here is derived from an EMBL/GenBank/DDBJ whole genome shotgun (WGS) entry which is preliminary data.</text>
</comment>
<protein>
    <recommendedName>
        <fullName evidence="2">Photolyase/cryptochrome alpha/beta domain-containing protein</fullName>
    </recommendedName>
</protein>
<dbReference type="SUPFAM" id="SSF52425">
    <property type="entry name" value="Cryptochrome/photolyase, N-terminal domain"/>
    <property type="match status" value="1"/>
</dbReference>
<feature type="domain" description="Photolyase/cryptochrome alpha/beta" evidence="2">
    <location>
        <begin position="2"/>
        <end position="133"/>
    </location>
</feature>
<sequence length="135" mass="14970">MPDTVLWLRRDLRLHDHPALHAAAGAADGGRVLPLFVLDDRLWGPSGDTRRVWLTRSLRALHAATDGALVVRRGDPAAVLPEVVREPRRRVGARHGGRRAVRPAARRGRRHRARRGAAGPHRHAVRRRPGHGDQG</sequence>
<evidence type="ECO:0000256" key="1">
    <source>
        <dbReference type="SAM" id="MobiDB-lite"/>
    </source>
</evidence>
<dbReference type="Gene3D" id="3.40.50.620">
    <property type="entry name" value="HUPs"/>
    <property type="match status" value="1"/>
</dbReference>
<feature type="region of interest" description="Disordered" evidence="1">
    <location>
        <begin position="89"/>
        <end position="135"/>
    </location>
</feature>
<dbReference type="PANTHER" id="PTHR11455">
    <property type="entry name" value="CRYPTOCHROME"/>
    <property type="match status" value="1"/>
</dbReference>
<feature type="compositionally biased region" description="Basic residues" evidence="1">
    <location>
        <begin position="89"/>
        <end position="129"/>
    </location>
</feature>
<evidence type="ECO:0000313" key="3">
    <source>
        <dbReference type="EMBL" id="GMA86354.1"/>
    </source>
</evidence>
<keyword evidence="4" id="KW-1185">Reference proteome</keyword>
<dbReference type="InterPro" id="IPR036155">
    <property type="entry name" value="Crypto/Photolyase_N_sf"/>
</dbReference>
<gene>
    <name evidence="3" type="ORF">GCM10025868_16040</name>
</gene>
<dbReference type="InterPro" id="IPR006050">
    <property type="entry name" value="DNA_photolyase_N"/>
</dbReference>
<dbReference type="Proteomes" id="UP001157017">
    <property type="component" value="Unassembled WGS sequence"/>
</dbReference>
<dbReference type="PANTHER" id="PTHR11455:SF9">
    <property type="entry name" value="CRYPTOCHROME CIRCADIAN CLOCK 5 ISOFORM X1"/>
    <property type="match status" value="1"/>
</dbReference>
<evidence type="ECO:0000259" key="2">
    <source>
        <dbReference type="PROSITE" id="PS51645"/>
    </source>
</evidence>
<accession>A0ABQ6JEX0</accession>
<dbReference type="Pfam" id="PF00875">
    <property type="entry name" value="DNA_photolyase"/>
    <property type="match status" value="1"/>
</dbReference>